<dbReference type="Proteomes" id="UP001163184">
    <property type="component" value="Chromosome"/>
</dbReference>
<evidence type="ECO:0000313" key="2">
    <source>
        <dbReference type="Proteomes" id="UP001163184"/>
    </source>
</evidence>
<proteinExistence type="predicted"/>
<evidence type="ECO:0008006" key="3">
    <source>
        <dbReference type="Google" id="ProtNLM"/>
    </source>
</evidence>
<protein>
    <recommendedName>
        <fullName evidence="3">Phage protein</fullName>
    </recommendedName>
</protein>
<evidence type="ECO:0000313" key="1">
    <source>
        <dbReference type="EMBL" id="WNK26138.1"/>
    </source>
</evidence>
<dbReference type="RefSeq" id="WP_275612157.1">
    <property type="nucleotide sequence ID" value="NZ_CP135052.1"/>
</dbReference>
<dbReference type="SUPFAM" id="SSF55729">
    <property type="entry name" value="Acyl-CoA N-acyltransferases (Nat)"/>
    <property type="match status" value="1"/>
</dbReference>
<sequence>MWEASNMAKSVVQIVPATLEHARALVPHVRQADIDEFYALNLSTPEEVLASGINLSTKSWAAIFNGEVAAVFGVSPASIIGGVGIPWLVGSDVLEKHQKAFLRRCKPFVGLMLQIYPELLNYVDERNYIAKAWLHWLGFKLEDAQPIGALNYPFHKFTMNARAK</sequence>
<reference evidence="1" key="1">
    <citation type="journal article" date="2023" name="Microbiol. Spectr.">
        <title>Whole-genome sequencing provides insights into a novel species: Providencia hangzhouensis associated with urinary tract infections.</title>
        <authorList>
            <person name="Dong X."/>
            <person name="Yu Y."/>
            <person name="Liu J."/>
            <person name="Cao D."/>
            <person name="Xiang Y."/>
            <person name="Bi K."/>
            <person name="Yuan X."/>
            <person name="Li S."/>
            <person name="Wu T."/>
            <person name="Zhang Y."/>
        </authorList>
    </citation>
    <scope>NUCLEOTIDE SEQUENCE</scope>
    <source>
        <strain evidence="1">PR-310</strain>
    </source>
</reference>
<dbReference type="EMBL" id="CP135052">
    <property type="protein sequence ID" value="WNK26138.1"/>
    <property type="molecule type" value="Genomic_DNA"/>
</dbReference>
<name>A0ABY9ZEE6_9GAMM</name>
<dbReference type="InterPro" id="IPR016181">
    <property type="entry name" value="Acyl_CoA_acyltransferase"/>
</dbReference>
<accession>A0ABY9ZEE6</accession>
<dbReference type="GeneID" id="92274759"/>
<gene>
    <name evidence="1" type="ORF">PZ638_09825</name>
</gene>
<organism evidence="1 2">
    <name type="scientific">Providencia hangzhouensis</name>
    <dbReference type="NCBI Taxonomy" id="3031799"/>
    <lineage>
        <taxon>Bacteria</taxon>
        <taxon>Pseudomonadati</taxon>
        <taxon>Pseudomonadota</taxon>
        <taxon>Gammaproteobacteria</taxon>
        <taxon>Enterobacterales</taxon>
        <taxon>Morganellaceae</taxon>
        <taxon>Providencia</taxon>
    </lineage>
</organism>
<keyword evidence="2" id="KW-1185">Reference proteome</keyword>